<dbReference type="EMBL" id="NMVQ01000047">
    <property type="protein sequence ID" value="OYO16575.1"/>
    <property type="molecule type" value="Genomic_DNA"/>
</dbReference>
<dbReference type="InterPro" id="IPR029069">
    <property type="entry name" value="HotDog_dom_sf"/>
</dbReference>
<dbReference type="Proteomes" id="UP000216311">
    <property type="component" value="Unassembled WGS sequence"/>
</dbReference>
<dbReference type="AlphaFoldDB" id="A0A255GL69"/>
<comment type="caution">
    <text evidence="3">The sequence shown here is derived from an EMBL/GenBank/DDBJ whole genome shotgun (WGS) entry which is preliminary data.</text>
</comment>
<feature type="compositionally biased region" description="Basic and acidic residues" evidence="1">
    <location>
        <begin position="12"/>
        <end position="25"/>
    </location>
</feature>
<evidence type="ECO:0000313" key="3">
    <source>
        <dbReference type="EMBL" id="OYO16575.1"/>
    </source>
</evidence>
<protein>
    <recommendedName>
        <fullName evidence="2">FAS1-like dehydratase domain-containing protein</fullName>
    </recommendedName>
</protein>
<accession>A0A255GL69</accession>
<feature type="region of interest" description="Disordered" evidence="1">
    <location>
        <begin position="1"/>
        <end position="38"/>
    </location>
</feature>
<keyword evidence="4" id="KW-1185">Reference proteome</keyword>
<gene>
    <name evidence="3" type="ORF">CGZ93_17585</name>
</gene>
<dbReference type="CDD" id="cd03441">
    <property type="entry name" value="R_hydratase_like"/>
    <property type="match status" value="1"/>
</dbReference>
<name>A0A255GL69_9ACTN</name>
<dbReference type="InterPro" id="IPR039569">
    <property type="entry name" value="FAS1-like_DH_region"/>
</dbReference>
<reference evidence="3 4" key="1">
    <citation type="submission" date="2017-07" db="EMBL/GenBank/DDBJ databases">
        <title>Draft whole genome sequences of clinical Proprionibacteriaceae strains.</title>
        <authorList>
            <person name="Bernier A.-M."/>
            <person name="Bernard K."/>
            <person name="Domingo M.-C."/>
        </authorList>
    </citation>
    <scope>NUCLEOTIDE SEQUENCE [LARGE SCALE GENOMIC DNA]</scope>
    <source>
        <strain evidence="3 4">NML 130396</strain>
    </source>
</reference>
<dbReference type="SUPFAM" id="SSF54637">
    <property type="entry name" value="Thioesterase/thiol ester dehydrase-isomerase"/>
    <property type="match status" value="2"/>
</dbReference>
<dbReference type="Pfam" id="PF13452">
    <property type="entry name" value="FAS1_DH_region"/>
    <property type="match status" value="1"/>
</dbReference>
<evidence type="ECO:0000259" key="2">
    <source>
        <dbReference type="Pfam" id="PF13452"/>
    </source>
</evidence>
<proteinExistence type="predicted"/>
<evidence type="ECO:0000256" key="1">
    <source>
        <dbReference type="SAM" id="MobiDB-lite"/>
    </source>
</evidence>
<evidence type="ECO:0000313" key="4">
    <source>
        <dbReference type="Proteomes" id="UP000216311"/>
    </source>
</evidence>
<feature type="region of interest" description="Disordered" evidence="1">
    <location>
        <begin position="205"/>
        <end position="236"/>
    </location>
</feature>
<dbReference type="Gene3D" id="3.10.129.10">
    <property type="entry name" value="Hotdog Thioesterase"/>
    <property type="match status" value="2"/>
</dbReference>
<dbReference type="OrthoDB" id="4275032at2"/>
<sequence>MGAGEAGSGRTVAERSRGRRGDGGLRRTATTPLGVTMMGDELPGPLASCLGLSGWGRRAKGPVSATSIRIWCEAVGSWNPAHLDPDWAAANLGGLIAPATSLNMWTLHGNRRNFTGREPLDEVTDRLAELGCTSVAAVQSELDFTRPLRPGDHLRLHQSIPAISPRKQTALGEGHFIDVLHDYWTDEDERVGSVLLRMLRWDPSTSPAREREQTAPTEPGSEQAPDPHPDTLRSAELAPGDELPAWRLPITQHLIVALATATYDFNDVHLDRDAARRRGAPDVYMNILGSNALIERYVTDWAGPLARLTSLRTRLRVQNLPGDTLTVTGRVERNEGSTVGLTVTATNSRGPHVLAECDILLPG</sequence>
<organism evidence="3 4">
    <name type="scientific">Enemella dayhoffiae</name>
    <dbReference type="NCBI Taxonomy" id="2016507"/>
    <lineage>
        <taxon>Bacteria</taxon>
        <taxon>Bacillati</taxon>
        <taxon>Actinomycetota</taxon>
        <taxon>Actinomycetes</taxon>
        <taxon>Propionibacteriales</taxon>
        <taxon>Propionibacteriaceae</taxon>
        <taxon>Enemella</taxon>
    </lineage>
</organism>
<feature type="domain" description="FAS1-like dehydratase" evidence="2">
    <location>
        <begin position="61"/>
        <end position="191"/>
    </location>
</feature>